<protein>
    <submittedName>
        <fullName evidence="1">Uncharacterized protein</fullName>
    </submittedName>
</protein>
<proteinExistence type="predicted"/>
<organism evidence="1 2">
    <name type="scientific">Citrobacter braakii</name>
    <dbReference type="NCBI Taxonomy" id="57706"/>
    <lineage>
        <taxon>Bacteria</taxon>
        <taxon>Pseudomonadati</taxon>
        <taxon>Pseudomonadota</taxon>
        <taxon>Gammaproteobacteria</taxon>
        <taxon>Enterobacterales</taxon>
        <taxon>Enterobacteriaceae</taxon>
        <taxon>Citrobacter</taxon>
        <taxon>Citrobacter freundii complex</taxon>
    </lineage>
</organism>
<accession>A0AAD1L568</accession>
<evidence type="ECO:0000313" key="2">
    <source>
        <dbReference type="Proteomes" id="UP001058317"/>
    </source>
</evidence>
<dbReference type="Proteomes" id="UP001058317">
    <property type="component" value="Chromosome"/>
</dbReference>
<evidence type="ECO:0000313" key="1">
    <source>
        <dbReference type="EMBL" id="BDN99044.1"/>
    </source>
</evidence>
<dbReference type="AlphaFoldDB" id="A0AAD1L568"/>
<reference evidence="1" key="1">
    <citation type="submission" date="2022-07" db="EMBL/GenBank/DDBJ databases">
        <title>Complete genome sequence of carbapenem-resistant Citrobacter spp. in Japan.</title>
        <authorList>
            <person name="Maehana S."/>
            <person name="Suzuki M."/>
            <person name="Kitasato H."/>
        </authorList>
    </citation>
    <scope>NUCLEOTIDE SEQUENCE</scope>
    <source>
        <strain evidence="1">KAM621</strain>
    </source>
</reference>
<dbReference type="EMBL" id="AP026382">
    <property type="protein sequence ID" value="BDN99044.1"/>
    <property type="molecule type" value="Genomic_DNA"/>
</dbReference>
<gene>
    <name evidence="1" type="ORF">KAM621c_41490</name>
</gene>
<name>A0AAD1L568_CITBR</name>
<sequence length="42" mass="4311">MPNTTIIKLTAPVLTATTAHTDFQLNGLTIVTIAGTTSAPLT</sequence>
<dbReference type="RefSeq" id="WP_016155557.1">
    <property type="nucleotide sequence ID" value="NZ_AP026382.1"/>
</dbReference>